<comment type="caution">
    <text evidence="2">The sequence shown here is derived from an EMBL/GenBank/DDBJ whole genome shotgun (WGS) entry which is preliminary data.</text>
</comment>
<evidence type="ECO:0000256" key="1">
    <source>
        <dbReference type="SAM" id="MobiDB-lite"/>
    </source>
</evidence>
<dbReference type="Pfam" id="PF03646">
    <property type="entry name" value="FlaG"/>
    <property type="match status" value="1"/>
</dbReference>
<keyword evidence="2" id="KW-0966">Cell projection</keyword>
<feature type="compositionally biased region" description="Polar residues" evidence="1">
    <location>
        <begin position="13"/>
        <end position="23"/>
    </location>
</feature>
<organism evidence="2 3">
    <name type="scientific">Parahaliea mediterranea</name>
    <dbReference type="NCBI Taxonomy" id="651086"/>
    <lineage>
        <taxon>Bacteria</taxon>
        <taxon>Pseudomonadati</taxon>
        <taxon>Pseudomonadota</taxon>
        <taxon>Gammaproteobacteria</taxon>
        <taxon>Cellvibrionales</taxon>
        <taxon>Halieaceae</taxon>
        <taxon>Parahaliea</taxon>
    </lineage>
</organism>
<evidence type="ECO:0000313" key="3">
    <source>
        <dbReference type="Proteomes" id="UP000664303"/>
    </source>
</evidence>
<keyword evidence="2" id="KW-0969">Cilium</keyword>
<dbReference type="RefSeq" id="WP_206559268.1">
    <property type="nucleotide sequence ID" value="NZ_JAFKCZ010000003.1"/>
</dbReference>
<protein>
    <submittedName>
        <fullName evidence="2">Flagellar protein FlaG</fullName>
    </submittedName>
</protein>
<sequence length="122" mass="13450">MTSPLEGAHPARAQSTTPSYATPRQQVEKVLAQLPTGSADQRAVQQAQALGREELQDQARRINSVLRSYGVEFEITGDPPQTVTQIVDLETRDVIRQIPSEEVLAFVERLDELRGLLLNDGA</sequence>
<accession>A0A939IKV7</accession>
<reference evidence="2" key="1">
    <citation type="submission" date="2021-02" db="EMBL/GenBank/DDBJ databases">
        <title>PHA producing bacteria isolated from coastal sediment in Guangdong, Shenzhen.</title>
        <authorList>
            <person name="Zheng W."/>
            <person name="Yu S."/>
            <person name="Huang Y."/>
        </authorList>
    </citation>
    <scope>NUCLEOTIDE SEQUENCE</scope>
    <source>
        <strain evidence="2">TN14-10</strain>
    </source>
</reference>
<dbReference type="SUPFAM" id="SSF160214">
    <property type="entry name" value="FlaG-like"/>
    <property type="match status" value="1"/>
</dbReference>
<dbReference type="InterPro" id="IPR035924">
    <property type="entry name" value="FlaG-like_sf"/>
</dbReference>
<keyword evidence="2" id="KW-0282">Flagellum</keyword>
<dbReference type="PANTHER" id="PTHR37166">
    <property type="entry name" value="PROTEIN FLAG"/>
    <property type="match status" value="1"/>
</dbReference>
<proteinExistence type="predicted"/>
<keyword evidence="3" id="KW-1185">Reference proteome</keyword>
<dbReference type="EMBL" id="JAFKCZ010000003">
    <property type="protein sequence ID" value="MBN7795825.1"/>
    <property type="molecule type" value="Genomic_DNA"/>
</dbReference>
<dbReference type="PANTHER" id="PTHR37166:SF1">
    <property type="entry name" value="PROTEIN FLAG"/>
    <property type="match status" value="1"/>
</dbReference>
<evidence type="ECO:0000313" key="2">
    <source>
        <dbReference type="EMBL" id="MBN7795825.1"/>
    </source>
</evidence>
<dbReference type="Gene3D" id="3.30.160.170">
    <property type="entry name" value="FlaG-like"/>
    <property type="match status" value="1"/>
</dbReference>
<dbReference type="Proteomes" id="UP000664303">
    <property type="component" value="Unassembled WGS sequence"/>
</dbReference>
<gene>
    <name evidence="2" type="ORF">JYP50_04435</name>
</gene>
<dbReference type="InterPro" id="IPR005186">
    <property type="entry name" value="FlaG"/>
</dbReference>
<dbReference type="AlphaFoldDB" id="A0A939IKV7"/>
<feature type="region of interest" description="Disordered" evidence="1">
    <location>
        <begin position="1"/>
        <end position="23"/>
    </location>
</feature>
<name>A0A939IKV7_9GAMM</name>